<organism evidence="2 3">
    <name type="scientific">Cuscuta epithymum</name>
    <dbReference type="NCBI Taxonomy" id="186058"/>
    <lineage>
        <taxon>Eukaryota</taxon>
        <taxon>Viridiplantae</taxon>
        <taxon>Streptophyta</taxon>
        <taxon>Embryophyta</taxon>
        <taxon>Tracheophyta</taxon>
        <taxon>Spermatophyta</taxon>
        <taxon>Magnoliopsida</taxon>
        <taxon>eudicotyledons</taxon>
        <taxon>Gunneridae</taxon>
        <taxon>Pentapetalae</taxon>
        <taxon>asterids</taxon>
        <taxon>lamiids</taxon>
        <taxon>Solanales</taxon>
        <taxon>Convolvulaceae</taxon>
        <taxon>Cuscuteae</taxon>
        <taxon>Cuscuta</taxon>
        <taxon>Cuscuta subgen. Cuscuta</taxon>
    </lineage>
</organism>
<sequence length="214" mass="24190">MYLQTHTKKKDGSFVTPKAKQVYESYEELKSKDTNANSKELLLEAAGGHKRGGKVSGFGSASDYYFPSTSTTEVPSQPSYDDTVWKHRLAEVEKAHKELIESNKELIQSNKELIQFKESASVIIEKMQRSMNMCQQSPQGTFTNVFPSQSMHHSSIMGFLPHQQPSYINVLPQQSQFGPFMSMLMPQTSQLFNTKNNGPNQEDNGCQDEEDEHV</sequence>
<dbReference type="Proteomes" id="UP001152523">
    <property type="component" value="Unassembled WGS sequence"/>
</dbReference>
<keyword evidence="3" id="KW-1185">Reference proteome</keyword>
<reference evidence="2" key="1">
    <citation type="submission" date="2022-07" db="EMBL/GenBank/DDBJ databases">
        <authorList>
            <person name="Macas J."/>
            <person name="Novak P."/>
            <person name="Neumann P."/>
        </authorList>
    </citation>
    <scope>NUCLEOTIDE SEQUENCE</scope>
</reference>
<proteinExistence type="predicted"/>
<protein>
    <submittedName>
        <fullName evidence="2">Uncharacterized protein</fullName>
    </submittedName>
</protein>
<dbReference type="InterPro" id="IPR004252">
    <property type="entry name" value="Probable_transposase_24"/>
</dbReference>
<feature type="region of interest" description="Disordered" evidence="1">
    <location>
        <begin position="190"/>
        <end position="214"/>
    </location>
</feature>
<feature type="compositionally biased region" description="Polar residues" evidence="1">
    <location>
        <begin position="190"/>
        <end position="204"/>
    </location>
</feature>
<name>A0AAV0FWX4_9ASTE</name>
<feature type="compositionally biased region" description="Acidic residues" evidence="1">
    <location>
        <begin position="205"/>
        <end position="214"/>
    </location>
</feature>
<evidence type="ECO:0000313" key="3">
    <source>
        <dbReference type="Proteomes" id="UP001152523"/>
    </source>
</evidence>
<dbReference type="EMBL" id="CAMAPF010001022">
    <property type="protein sequence ID" value="CAH9140037.1"/>
    <property type="molecule type" value="Genomic_DNA"/>
</dbReference>
<dbReference type="Pfam" id="PF03004">
    <property type="entry name" value="Transposase_24"/>
    <property type="match status" value="1"/>
</dbReference>
<dbReference type="AlphaFoldDB" id="A0AAV0FWX4"/>
<evidence type="ECO:0000256" key="1">
    <source>
        <dbReference type="SAM" id="MobiDB-lite"/>
    </source>
</evidence>
<comment type="caution">
    <text evidence="2">The sequence shown here is derived from an EMBL/GenBank/DDBJ whole genome shotgun (WGS) entry which is preliminary data.</text>
</comment>
<evidence type="ECO:0000313" key="2">
    <source>
        <dbReference type="EMBL" id="CAH9140037.1"/>
    </source>
</evidence>
<accession>A0AAV0FWX4</accession>
<gene>
    <name evidence="2" type="ORF">CEPIT_LOCUS38038</name>
</gene>